<keyword evidence="9" id="KW-0067">ATP-binding</keyword>
<dbReference type="InterPro" id="IPR003661">
    <property type="entry name" value="HisK_dim/P_dom"/>
</dbReference>
<evidence type="ECO:0000256" key="12">
    <source>
        <dbReference type="SAM" id="Phobius"/>
    </source>
</evidence>
<comment type="caution">
    <text evidence="14">The sequence shown here is derived from an EMBL/GenBank/DDBJ whole genome shotgun (WGS) entry which is preliminary data.</text>
</comment>
<dbReference type="SMART" id="SM00091">
    <property type="entry name" value="PAS"/>
    <property type="match status" value="1"/>
</dbReference>
<dbReference type="GO" id="GO:0005524">
    <property type="term" value="F:ATP binding"/>
    <property type="evidence" value="ECO:0007669"/>
    <property type="project" value="UniProtKB-KW"/>
</dbReference>
<evidence type="ECO:0000256" key="4">
    <source>
        <dbReference type="ARBA" id="ARBA00022475"/>
    </source>
</evidence>
<sequence length="452" mass="48331">MAFKLRADSLAVAVGACAIPGIAVLALLAVAGDLRPVSAIAGGVGVVLAAFAAVARLRQWARSPVVAPEVTAVSAEGDLETVIARLEDSLGREIRERAEAQRGHRAVLDLLPDPLILLDRGLTVHHANRAARALFGDEPAGRPLAAMLRHPEVLEAAEGVASGAEPPVEIELSLPVPVARELTCRIAAFAKPSPDGVAVALVFRDLTQSKRVERMRADFVANASHEIRTPLAALGGYIETLLGPARDDSVARERFLKTMAEQVARMTRLVGDLLSLSRVELTEHTPPAEPVSVDVLIRRVVKALDFRAQARQASVDLILPADLPPVIGDEGELEQVFTNLIDNAIKYGRQGGTVHIDARVIDHVPSRAGWPGRARPVAIAISDQGPGIAREHLPRLTERFYRVDTARSRDLGGTGLGLAIVKHILNRHRGALTIDSTLGQGTTFTVYLPARD</sequence>
<dbReference type="PRINTS" id="PR00344">
    <property type="entry name" value="BCTRLSENSOR"/>
</dbReference>
<evidence type="ECO:0000256" key="10">
    <source>
        <dbReference type="ARBA" id="ARBA00023012"/>
    </source>
</evidence>
<keyword evidence="11 12" id="KW-0472">Membrane</keyword>
<reference evidence="14 15" key="1">
    <citation type="submission" date="2018-09" db="EMBL/GenBank/DDBJ databases">
        <authorList>
            <person name="Zhu H."/>
        </authorList>
    </citation>
    <scope>NUCLEOTIDE SEQUENCE [LARGE SCALE GENOMIC DNA]</scope>
    <source>
        <strain evidence="14 15">K1W22B-8</strain>
    </source>
</reference>
<evidence type="ECO:0000256" key="7">
    <source>
        <dbReference type="ARBA" id="ARBA00022741"/>
    </source>
</evidence>
<evidence type="ECO:0000256" key="5">
    <source>
        <dbReference type="ARBA" id="ARBA00022553"/>
    </source>
</evidence>
<keyword evidence="12" id="KW-1133">Transmembrane helix</keyword>
<dbReference type="GO" id="GO:0004721">
    <property type="term" value="F:phosphoprotein phosphatase activity"/>
    <property type="evidence" value="ECO:0007669"/>
    <property type="project" value="TreeGrafter"/>
</dbReference>
<dbReference type="InterPro" id="IPR004358">
    <property type="entry name" value="Sig_transdc_His_kin-like_C"/>
</dbReference>
<evidence type="ECO:0000256" key="8">
    <source>
        <dbReference type="ARBA" id="ARBA00022777"/>
    </source>
</evidence>
<dbReference type="EMBL" id="QYUK01000011">
    <property type="protein sequence ID" value="RJF89531.1"/>
    <property type="molecule type" value="Genomic_DNA"/>
</dbReference>
<dbReference type="Gene3D" id="3.30.450.20">
    <property type="entry name" value="PAS domain"/>
    <property type="match status" value="1"/>
</dbReference>
<dbReference type="Pfam" id="PF08448">
    <property type="entry name" value="PAS_4"/>
    <property type="match status" value="1"/>
</dbReference>
<evidence type="ECO:0000256" key="9">
    <source>
        <dbReference type="ARBA" id="ARBA00022840"/>
    </source>
</evidence>
<dbReference type="PANTHER" id="PTHR45453">
    <property type="entry name" value="PHOSPHATE REGULON SENSOR PROTEIN PHOR"/>
    <property type="match status" value="1"/>
</dbReference>
<keyword evidence="6" id="KW-0808">Transferase</keyword>
<dbReference type="Gene3D" id="1.10.287.130">
    <property type="match status" value="1"/>
</dbReference>
<dbReference type="Proteomes" id="UP000284605">
    <property type="component" value="Unassembled WGS sequence"/>
</dbReference>
<organism evidence="14 15">
    <name type="scientific">Oleomonas cavernae</name>
    <dbReference type="NCBI Taxonomy" id="2320859"/>
    <lineage>
        <taxon>Bacteria</taxon>
        <taxon>Pseudomonadati</taxon>
        <taxon>Pseudomonadota</taxon>
        <taxon>Alphaproteobacteria</taxon>
        <taxon>Acetobacterales</taxon>
        <taxon>Acetobacteraceae</taxon>
        <taxon>Oleomonas</taxon>
    </lineage>
</organism>
<dbReference type="InterPro" id="IPR005467">
    <property type="entry name" value="His_kinase_dom"/>
</dbReference>
<gene>
    <name evidence="14" type="ORF">D3874_23285</name>
</gene>
<dbReference type="SUPFAM" id="SSF47384">
    <property type="entry name" value="Homodimeric domain of signal transducing histidine kinase"/>
    <property type="match status" value="1"/>
</dbReference>
<dbReference type="EC" id="2.7.13.3" evidence="3"/>
<dbReference type="FunFam" id="3.30.565.10:FF:000006">
    <property type="entry name" value="Sensor histidine kinase WalK"/>
    <property type="match status" value="1"/>
</dbReference>
<keyword evidence="4" id="KW-1003">Cell membrane</keyword>
<keyword evidence="10" id="KW-0902">Two-component regulatory system</keyword>
<protein>
    <recommendedName>
        <fullName evidence="3">histidine kinase</fullName>
        <ecNumber evidence="3">2.7.13.3</ecNumber>
    </recommendedName>
</protein>
<evidence type="ECO:0000256" key="11">
    <source>
        <dbReference type="ARBA" id="ARBA00023136"/>
    </source>
</evidence>
<dbReference type="CDD" id="cd00082">
    <property type="entry name" value="HisKA"/>
    <property type="match status" value="1"/>
</dbReference>
<dbReference type="InterPro" id="IPR036097">
    <property type="entry name" value="HisK_dim/P_sf"/>
</dbReference>
<feature type="transmembrane region" description="Helical" evidence="12">
    <location>
        <begin position="37"/>
        <end position="55"/>
    </location>
</feature>
<dbReference type="GO" id="GO:0000155">
    <property type="term" value="F:phosphorelay sensor kinase activity"/>
    <property type="evidence" value="ECO:0007669"/>
    <property type="project" value="InterPro"/>
</dbReference>
<keyword evidence="8" id="KW-0418">Kinase</keyword>
<proteinExistence type="predicted"/>
<evidence type="ECO:0000313" key="14">
    <source>
        <dbReference type="EMBL" id="RJF89531.1"/>
    </source>
</evidence>
<evidence type="ECO:0000313" key="15">
    <source>
        <dbReference type="Proteomes" id="UP000284605"/>
    </source>
</evidence>
<evidence type="ECO:0000259" key="13">
    <source>
        <dbReference type="PROSITE" id="PS50109"/>
    </source>
</evidence>
<dbReference type="GO" id="GO:0016036">
    <property type="term" value="P:cellular response to phosphate starvation"/>
    <property type="evidence" value="ECO:0007669"/>
    <property type="project" value="TreeGrafter"/>
</dbReference>
<dbReference type="SMART" id="SM00388">
    <property type="entry name" value="HisKA"/>
    <property type="match status" value="1"/>
</dbReference>
<keyword evidence="5" id="KW-0597">Phosphoprotein</keyword>
<keyword evidence="7" id="KW-0547">Nucleotide-binding</keyword>
<accession>A0A418WHL8</accession>
<dbReference type="Pfam" id="PF00512">
    <property type="entry name" value="HisKA"/>
    <property type="match status" value="1"/>
</dbReference>
<keyword evidence="12" id="KW-0812">Transmembrane</keyword>
<evidence type="ECO:0000256" key="3">
    <source>
        <dbReference type="ARBA" id="ARBA00012438"/>
    </source>
</evidence>
<keyword evidence="15" id="KW-1185">Reference proteome</keyword>
<dbReference type="InterPro" id="IPR003594">
    <property type="entry name" value="HATPase_dom"/>
</dbReference>
<name>A0A418WHL8_9PROT</name>
<dbReference type="GO" id="GO:0005886">
    <property type="term" value="C:plasma membrane"/>
    <property type="evidence" value="ECO:0007669"/>
    <property type="project" value="UniProtKB-SubCell"/>
</dbReference>
<dbReference type="RefSeq" id="WP_119781521.1">
    <property type="nucleotide sequence ID" value="NZ_QYUK01000011.1"/>
</dbReference>
<dbReference type="PANTHER" id="PTHR45453:SF1">
    <property type="entry name" value="PHOSPHATE REGULON SENSOR PROTEIN PHOR"/>
    <property type="match status" value="1"/>
</dbReference>
<feature type="transmembrane region" description="Helical" evidence="12">
    <location>
        <begin position="12"/>
        <end position="31"/>
    </location>
</feature>
<evidence type="ECO:0000256" key="6">
    <source>
        <dbReference type="ARBA" id="ARBA00022679"/>
    </source>
</evidence>
<evidence type="ECO:0000256" key="2">
    <source>
        <dbReference type="ARBA" id="ARBA00004236"/>
    </source>
</evidence>
<dbReference type="Pfam" id="PF02518">
    <property type="entry name" value="HATPase_c"/>
    <property type="match status" value="1"/>
</dbReference>
<dbReference type="Gene3D" id="3.30.565.10">
    <property type="entry name" value="Histidine kinase-like ATPase, C-terminal domain"/>
    <property type="match status" value="1"/>
</dbReference>
<feature type="domain" description="Histidine kinase" evidence="13">
    <location>
        <begin position="222"/>
        <end position="452"/>
    </location>
</feature>
<dbReference type="OrthoDB" id="9813151at2"/>
<comment type="catalytic activity">
    <reaction evidence="1">
        <text>ATP + protein L-histidine = ADP + protein N-phospho-L-histidine.</text>
        <dbReference type="EC" id="2.7.13.3"/>
    </reaction>
</comment>
<dbReference type="SMART" id="SM00387">
    <property type="entry name" value="HATPase_c"/>
    <property type="match status" value="1"/>
</dbReference>
<dbReference type="SUPFAM" id="SSF55785">
    <property type="entry name" value="PYP-like sensor domain (PAS domain)"/>
    <property type="match status" value="1"/>
</dbReference>
<comment type="subcellular location">
    <subcellularLocation>
        <location evidence="2">Cell membrane</location>
    </subcellularLocation>
</comment>
<dbReference type="AlphaFoldDB" id="A0A418WHL8"/>
<dbReference type="InterPro" id="IPR000014">
    <property type="entry name" value="PAS"/>
</dbReference>
<dbReference type="SUPFAM" id="SSF55874">
    <property type="entry name" value="ATPase domain of HSP90 chaperone/DNA topoisomerase II/histidine kinase"/>
    <property type="match status" value="1"/>
</dbReference>
<dbReference type="InterPro" id="IPR013656">
    <property type="entry name" value="PAS_4"/>
</dbReference>
<dbReference type="InterPro" id="IPR050351">
    <property type="entry name" value="BphY/WalK/GraS-like"/>
</dbReference>
<dbReference type="CDD" id="cd00075">
    <property type="entry name" value="HATPase"/>
    <property type="match status" value="1"/>
</dbReference>
<dbReference type="PROSITE" id="PS50109">
    <property type="entry name" value="HIS_KIN"/>
    <property type="match status" value="1"/>
</dbReference>
<dbReference type="InterPro" id="IPR036890">
    <property type="entry name" value="HATPase_C_sf"/>
</dbReference>
<dbReference type="InterPro" id="IPR035965">
    <property type="entry name" value="PAS-like_dom_sf"/>
</dbReference>
<evidence type="ECO:0000256" key="1">
    <source>
        <dbReference type="ARBA" id="ARBA00000085"/>
    </source>
</evidence>
<dbReference type="FunFam" id="1.10.287.130:FF:000008">
    <property type="entry name" value="Two-component sensor histidine kinase"/>
    <property type="match status" value="1"/>
</dbReference>